<organism evidence="19 20">
    <name type="scientific">Candidatus Caccoplasma intestinavium</name>
    <dbReference type="NCBI Taxonomy" id="2840716"/>
    <lineage>
        <taxon>Bacteria</taxon>
        <taxon>Pseudomonadati</taxon>
        <taxon>Bacteroidota</taxon>
        <taxon>Bacteroidia</taxon>
        <taxon>Bacteroidales</taxon>
        <taxon>Bacteroidaceae</taxon>
        <taxon>Bacteroidaceae incertae sedis</taxon>
        <taxon>Candidatus Caccoplasma</taxon>
    </lineage>
</organism>
<protein>
    <recommendedName>
        <fullName evidence="13">3-oxo-5-alpha-steroid 4-dehydrogenase 1</fullName>
    </recommendedName>
    <alternativeName>
        <fullName evidence="14">SR type 1</fullName>
    </alternativeName>
    <alternativeName>
        <fullName evidence="15">Steroid 5-alpha-reductase 1</fullName>
    </alternativeName>
</protein>
<dbReference type="PIRSF" id="PIRSF015596">
    <property type="entry name" value="5_alpha-SR2"/>
    <property type="match status" value="1"/>
</dbReference>
<comment type="catalytic activity">
    <reaction evidence="16">
        <text>androst-4-ene-3,17-dione + NADPH + H(+) = 5alpha-androstan-3,17-dione + NADP(+)</text>
        <dbReference type="Rhea" id="RHEA:50816"/>
        <dbReference type="ChEBI" id="CHEBI:15378"/>
        <dbReference type="ChEBI" id="CHEBI:15994"/>
        <dbReference type="ChEBI" id="CHEBI:16422"/>
        <dbReference type="ChEBI" id="CHEBI:57783"/>
        <dbReference type="ChEBI" id="CHEBI:58349"/>
    </reaction>
    <physiologicalReaction direction="left-to-right" evidence="16">
        <dbReference type="Rhea" id="RHEA:50817"/>
    </physiologicalReaction>
</comment>
<feature type="transmembrane region" description="Helical" evidence="17">
    <location>
        <begin position="47"/>
        <end position="65"/>
    </location>
</feature>
<feature type="transmembrane region" description="Helical" evidence="17">
    <location>
        <begin position="77"/>
        <end position="96"/>
    </location>
</feature>
<name>A0A9D1GFN0_9BACT</name>
<sequence length="254" mass="29866">MSPRCFDIFLLIMSGIAAIVFVVLYFLKAGYGIFRSNRWGVAIDNKIAWALMEAPVFIVMTMLWWNSERQFETVPLVIFIFFQLHYFQRSFIFPFLMKGKSRMPVTVMLMGVVFNILNGFIQGEWLFYLAPDNRYTVSWLTTPQFIIGTLVFFTGMAINLHSDNVIRHLRKPGDTRHYLPDKGLYSRVTSANYFGEIVEWTGFAILTWSTAGVVFAWWTFANLVPRADAIYHRYRDEFGEQRMGRRKRIFPYIY</sequence>
<evidence type="ECO:0000256" key="5">
    <source>
        <dbReference type="ARBA" id="ARBA00022824"/>
    </source>
</evidence>
<dbReference type="PROSITE" id="PS50244">
    <property type="entry name" value="S5A_REDUCTASE"/>
    <property type="match status" value="1"/>
</dbReference>
<dbReference type="Proteomes" id="UP000886722">
    <property type="component" value="Unassembled WGS sequence"/>
</dbReference>
<dbReference type="PANTHER" id="PTHR10556:SF57">
    <property type="entry name" value="3-OXO-5-ALPHA-STEROID 4-DEHYDROGENASE 1"/>
    <property type="match status" value="1"/>
</dbReference>
<evidence type="ECO:0000256" key="16">
    <source>
        <dbReference type="ARBA" id="ARBA00049166"/>
    </source>
</evidence>
<feature type="transmembrane region" description="Helical" evidence="17">
    <location>
        <begin position="141"/>
        <end position="161"/>
    </location>
</feature>
<keyword evidence="4" id="KW-0221">Differentiation</keyword>
<evidence type="ECO:0000256" key="1">
    <source>
        <dbReference type="ARBA" id="ARBA00004477"/>
    </source>
</evidence>
<evidence type="ECO:0000256" key="9">
    <source>
        <dbReference type="ARBA" id="ARBA00023002"/>
    </source>
</evidence>
<evidence type="ECO:0000256" key="7">
    <source>
        <dbReference type="ARBA" id="ARBA00022857"/>
    </source>
</evidence>
<gene>
    <name evidence="19" type="ORF">IAD06_08945</name>
</gene>
<keyword evidence="11 17" id="KW-0472">Membrane</keyword>
<comment type="subcellular location">
    <subcellularLocation>
        <location evidence="1">Endoplasmic reticulum membrane</location>
        <topology evidence="1">Multi-pass membrane protein</topology>
    </subcellularLocation>
    <subcellularLocation>
        <location evidence="2">Microsome membrane</location>
    </subcellularLocation>
</comment>
<evidence type="ECO:0000256" key="11">
    <source>
        <dbReference type="ARBA" id="ARBA00023136"/>
    </source>
</evidence>
<evidence type="ECO:0000256" key="13">
    <source>
        <dbReference type="ARBA" id="ARBA00039428"/>
    </source>
</evidence>
<comment type="caution">
    <text evidence="19">The sequence shown here is derived from an EMBL/GenBank/DDBJ whole genome shotgun (WGS) entry which is preliminary data.</text>
</comment>
<feature type="transmembrane region" description="Helical" evidence="17">
    <location>
        <begin position="6"/>
        <end position="27"/>
    </location>
</feature>
<evidence type="ECO:0000256" key="6">
    <source>
        <dbReference type="ARBA" id="ARBA00022848"/>
    </source>
</evidence>
<dbReference type="Gene3D" id="1.20.120.1630">
    <property type="match status" value="1"/>
</dbReference>
<keyword evidence="9" id="KW-0560">Oxidoreductase</keyword>
<dbReference type="GO" id="GO:0016020">
    <property type="term" value="C:membrane"/>
    <property type="evidence" value="ECO:0007669"/>
    <property type="project" value="InterPro"/>
</dbReference>
<keyword evidence="8 17" id="KW-1133">Transmembrane helix</keyword>
<evidence type="ECO:0000256" key="15">
    <source>
        <dbReference type="ARBA" id="ARBA00042579"/>
    </source>
</evidence>
<dbReference type="InterPro" id="IPR016636">
    <property type="entry name" value="3-oxo-5-alpha-steroid_4-DH"/>
</dbReference>
<dbReference type="GO" id="GO:0030154">
    <property type="term" value="P:cell differentiation"/>
    <property type="evidence" value="ECO:0007669"/>
    <property type="project" value="UniProtKB-KW"/>
</dbReference>
<keyword evidence="7" id="KW-0521">NADP</keyword>
<dbReference type="Pfam" id="PF02544">
    <property type="entry name" value="Steroid_dh"/>
    <property type="match status" value="1"/>
</dbReference>
<dbReference type="AlphaFoldDB" id="A0A9D1GFN0"/>
<evidence type="ECO:0000313" key="19">
    <source>
        <dbReference type="EMBL" id="HIT40143.1"/>
    </source>
</evidence>
<dbReference type="GO" id="GO:0006694">
    <property type="term" value="P:steroid biosynthetic process"/>
    <property type="evidence" value="ECO:0007669"/>
    <property type="project" value="TreeGrafter"/>
</dbReference>
<evidence type="ECO:0000259" key="18">
    <source>
        <dbReference type="Pfam" id="PF02544"/>
    </source>
</evidence>
<comment type="function">
    <text evidence="12">Converts testosterone into 5-alpha-dihydrotestosterone and progesterone or corticosterone into their corresponding 5-alpha-3-oxosteroids. It plays a central role in sexual differentiation and androgen physiology.</text>
</comment>
<reference evidence="19" key="1">
    <citation type="submission" date="2020-10" db="EMBL/GenBank/DDBJ databases">
        <authorList>
            <person name="Gilroy R."/>
        </authorList>
    </citation>
    <scope>NUCLEOTIDE SEQUENCE</scope>
    <source>
        <strain evidence="19">21143</strain>
    </source>
</reference>
<evidence type="ECO:0000313" key="20">
    <source>
        <dbReference type="Proteomes" id="UP000886722"/>
    </source>
</evidence>
<dbReference type="GO" id="GO:0003865">
    <property type="term" value="F:3-oxo-5-alpha-steroid 4-dehydrogenase activity"/>
    <property type="evidence" value="ECO:0007669"/>
    <property type="project" value="InterPro"/>
</dbReference>
<keyword evidence="3 17" id="KW-0812">Transmembrane</keyword>
<keyword evidence="6" id="KW-0492">Microsome</keyword>
<proteinExistence type="predicted"/>
<dbReference type="InterPro" id="IPR001104">
    <property type="entry name" value="3-oxo-5_a-steroid_4-DH_C"/>
</dbReference>
<evidence type="ECO:0000256" key="14">
    <source>
        <dbReference type="ARBA" id="ARBA00041664"/>
    </source>
</evidence>
<keyword evidence="5" id="KW-0256">Endoplasmic reticulum</keyword>
<dbReference type="InterPro" id="IPR039357">
    <property type="entry name" value="SRD5A/TECR"/>
</dbReference>
<feature type="domain" description="3-oxo-5-alpha-steroid 4-dehydrogenase C-terminal" evidence="18">
    <location>
        <begin position="102"/>
        <end position="254"/>
    </location>
</feature>
<accession>A0A9D1GFN0</accession>
<evidence type="ECO:0000256" key="4">
    <source>
        <dbReference type="ARBA" id="ARBA00022782"/>
    </source>
</evidence>
<dbReference type="PANTHER" id="PTHR10556">
    <property type="entry name" value="3-OXO-5-ALPHA-STEROID 4-DEHYDROGENASE"/>
    <property type="match status" value="1"/>
</dbReference>
<evidence type="ECO:0000256" key="2">
    <source>
        <dbReference type="ARBA" id="ARBA00004524"/>
    </source>
</evidence>
<evidence type="ECO:0000256" key="17">
    <source>
        <dbReference type="SAM" id="Phobius"/>
    </source>
</evidence>
<feature type="transmembrane region" description="Helical" evidence="17">
    <location>
        <begin position="103"/>
        <end position="121"/>
    </location>
</feature>
<evidence type="ECO:0000256" key="8">
    <source>
        <dbReference type="ARBA" id="ARBA00022989"/>
    </source>
</evidence>
<keyword evidence="10" id="KW-0443">Lipid metabolism</keyword>
<dbReference type="EMBL" id="DVKT01000066">
    <property type="protein sequence ID" value="HIT40143.1"/>
    <property type="molecule type" value="Genomic_DNA"/>
</dbReference>
<evidence type="ECO:0000256" key="3">
    <source>
        <dbReference type="ARBA" id="ARBA00022692"/>
    </source>
</evidence>
<evidence type="ECO:0000256" key="12">
    <source>
        <dbReference type="ARBA" id="ARBA00037789"/>
    </source>
</evidence>
<dbReference type="FunFam" id="1.20.120.1630:FF:000014">
    <property type="entry name" value="Steroid 5-alpha reductase, putative"/>
    <property type="match status" value="1"/>
</dbReference>
<reference evidence="19" key="2">
    <citation type="journal article" date="2021" name="PeerJ">
        <title>Extensive microbial diversity within the chicken gut microbiome revealed by metagenomics and culture.</title>
        <authorList>
            <person name="Gilroy R."/>
            <person name="Ravi A."/>
            <person name="Getino M."/>
            <person name="Pursley I."/>
            <person name="Horton D.L."/>
            <person name="Alikhan N.F."/>
            <person name="Baker D."/>
            <person name="Gharbi K."/>
            <person name="Hall N."/>
            <person name="Watson M."/>
            <person name="Adriaenssens E.M."/>
            <person name="Foster-Nyarko E."/>
            <person name="Jarju S."/>
            <person name="Secka A."/>
            <person name="Antonio M."/>
            <person name="Oren A."/>
            <person name="Chaudhuri R.R."/>
            <person name="La Ragione R."/>
            <person name="Hildebrand F."/>
            <person name="Pallen M.J."/>
        </authorList>
    </citation>
    <scope>NUCLEOTIDE SEQUENCE</scope>
    <source>
        <strain evidence="19">21143</strain>
    </source>
</reference>
<evidence type="ECO:0000256" key="10">
    <source>
        <dbReference type="ARBA" id="ARBA00023098"/>
    </source>
</evidence>